<keyword evidence="2" id="KW-0677">Repeat</keyword>
<dbReference type="Pfam" id="PF13838">
    <property type="entry name" value="Clathrin_H_link"/>
    <property type="match status" value="1"/>
</dbReference>
<dbReference type="Pfam" id="PF00637">
    <property type="entry name" value="Clathrin"/>
    <property type="match status" value="7"/>
</dbReference>
<name>A0A9W8M073_9FUNG</name>
<dbReference type="SUPFAM" id="SSF48371">
    <property type="entry name" value="ARM repeat"/>
    <property type="match status" value="6"/>
</dbReference>
<evidence type="ECO:0000259" key="8">
    <source>
        <dbReference type="Pfam" id="PF09268"/>
    </source>
</evidence>
<evidence type="ECO:0000256" key="4">
    <source>
        <dbReference type="ARBA" id="ARBA00023176"/>
    </source>
</evidence>
<evidence type="ECO:0000313" key="10">
    <source>
        <dbReference type="Proteomes" id="UP001139887"/>
    </source>
</evidence>
<feature type="domain" description="Clathrin heavy chain linker core motif" evidence="8">
    <location>
        <begin position="328"/>
        <end position="351"/>
    </location>
</feature>
<dbReference type="InterPro" id="IPR000547">
    <property type="entry name" value="Clathrin_H-chain/VPS_repeat"/>
</dbReference>
<evidence type="ECO:0000256" key="7">
    <source>
        <dbReference type="PROSITE-ProRule" id="PRU01006"/>
    </source>
</evidence>
<keyword evidence="4 6" id="KW-0168">Coated pit</keyword>
<dbReference type="Pfam" id="PF09268">
    <property type="entry name" value="Clathrin-link"/>
    <property type="match status" value="1"/>
</dbReference>
<dbReference type="SMART" id="SM00299">
    <property type="entry name" value="CLH"/>
    <property type="match status" value="7"/>
</dbReference>
<feature type="repeat" description="CHCR" evidence="7">
    <location>
        <begin position="534"/>
        <end position="680"/>
    </location>
</feature>
<reference evidence="9" key="1">
    <citation type="submission" date="2022-07" db="EMBL/GenBank/DDBJ databases">
        <title>Phylogenomic reconstructions and comparative analyses of Kickxellomycotina fungi.</title>
        <authorList>
            <person name="Reynolds N.K."/>
            <person name="Stajich J.E."/>
            <person name="Barry K."/>
            <person name="Grigoriev I.V."/>
            <person name="Crous P."/>
            <person name="Smith M.E."/>
        </authorList>
    </citation>
    <scope>NUCLEOTIDE SEQUENCE</scope>
    <source>
        <strain evidence="9">NRRL 1566</strain>
    </source>
</reference>
<dbReference type="InterPro" id="IPR011990">
    <property type="entry name" value="TPR-like_helical_dom_sf"/>
</dbReference>
<comment type="similarity">
    <text evidence="1 6">Belongs to the clathrin heavy chain family.</text>
</comment>
<dbReference type="InterPro" id="IPR016024">
    <property type="entry name" value="ARM-type_fold"/>
</dbReference>
<dbReference type="PROSITE" id="PS50236">
    <property type="entry name" value="CHCR"/>
    <property type="match status" value="7"/>
</dbReference>
<dbReference type="Proteomes" id="UP001139887">
    <property type="component" value="Unassembled WGS sequence"/>
</dbReference>
<organism evidence="9 10">
    <name type="scientific">Coemansia brasiliensis</name>
    <dbReference type="NCBI Taxonomy" id="2650707"/>
    <lineage>
        <taxon>Eukaryota</taxon>
        <taxon>Fungi</taxon>
        <taxon>Fungi incertae sedis</taxon>
        <taxon>Zoopagomycota</taxon>
        <taxon>Kickxellomycotina</taxon>
        <taxon>Kickxellomycetes</taxon>
        <taxon>Kickxellales</taxon>
        <taxon>Kickxellaceae</taxon>
        <taxon>Coemansia</taxon>
    </lineage>
</organism>
<keyword evidence="10" id="KW-1185">Reference proteome</keyword>
<dbReference type="GO" id="GO:0005198">
    <property type="term" value="F:structural molecule activity"/>
    <property type="evidence" value="ECO:0007669"/>
    <property type="project" value="InterPro"/>
</dbReference>
<evidence type="ECO:0000256" key="1">
    <source>
        <dbReference type="ARBA" id="ARBA00009535"/>
    </source>
</evidence>
<dbReference type="Gene3D" id="1.25.40.10">
    <property type="entry name" value="Tetratricopeptide repeat domain"/>
    <property type="match status" value="3"/>
</dbReference>
<comment type="subcellular location">
    <subcellularLocation>
        <location evidence="6">Cytoplasmic vesicle membrane</location>
        <topology evidence="6">Peripheral membrane protein</topology>
        <orientation evidence="6">Cytoplasmic side</orientation>
    </subcellularLocation>
    <subcellularLocation>
        <location evidence="6">Membrane</location>
        <location evidence="6">Coated pit</location>
        <topology evidence="6">Peripheral membrane protein</topology>
        <orientation evidence="6">Cytoplasmic side</orientation>
    </subcellularLocation>
</comment>
<dbReference type="PIRSF" id="PIRSF002290">
    <property type="entry name" value="Clathrin_H_chain"/>
    <property type="match status" value="1"/>
</dbReference>
<dbReference type="FunFam" id="2.130.10.110:FF:000003">
    <property type="entry name" value="Clathrin heavy chain"/>
    <property type="match status" value="1"/>
</dbReference>
<dbReference type="InterPro" id="IPR022365">
    <property type="entry name" value="Clathrin_H-chain_propeller_rpt"/>
</dbReference>
<feature type="repeat" description="CHCR" evidence="7">
    <location>
        <begin position="1277"/>
        <end position="1423"/>
    </location>
</feature>
<evidence type="ECO:0000256" key="3">
    <source>
        <dbReference type="ARBA" id="ARBA00023136"/>
    </source>
</evidence>
<feature type="repeat" description="CHCR" evidence="7">
    <location>
        <begin position="1131"/>
        <end position="1272"/>
    </location>
</feature>
<feature type="repeat" description="CHCR" evidence="7">
    <location>
        <begin position="830"/>
        <end position="969"/>
    </location>
</feature>
<dbReference type="InterPro" id="IPR055358">
    <property type="entry name" value="CHCR"/>
</dbReference>
<dbReference type="InterPro" id="IPR016025">
    <property type="entry name" value="Clathrin_H-chain_N"/>
</dbReference>
<dbReference type="FunFam" id="1.25.40.10:FF:000001">
    <property type="entry name" value="Clathrin heavy chain"/>
    <property type="match status" value="1"/>
</dbReference>
<dbReference type="SUPFAM" id="SSF50989">
    <property type="entry name" value="Clathrin heavy-chain terminal domain"/>
    <property type="match status" value="1"/>
</dbReference>
<evidence type="ECO:0000256" key="5">
    <source>
        <dbReference type="ARBA" id="ARBA00023329"/>
    </source>
</evidence>
<dbReference type="EMBL" id="JANBUW010000042">
    <property type="protein sequence ID" value="KAJ2850158.1"/>
    <property type="molecule type" value="Genomic_DNA"/>
</dbReference>
<dbReference type="GO" id="GO:0005829">
    <property type="term" value="C:cytosol"/>
    <property type="evidence" value="ECO:0007669"/>
    <property type="project" value="GOC"/>
</dbReference>
<dbReference type="PANTHER" id="PTHR10292:SF1">
    <property type="entry name" value="CLATHRIN HEAVY CHAIN"/>
    <property type="match status" value="1"/>
</dbReference>
<comment type="caution">
    <text evidence="9">The sequence shown here is derived from an EMBL/GenBank/DDBJ whole genome shotgun (WGS) entry which is preliminary data.</text>
</comment>
<dbReference type="FunFam" id="1.25.40.10:FF:000082">
    <property type="entry name" value="Clathrin heavy chain"/>
    <property type="match status" value="1"/>
</dbReference>
<evidence type="ECO:0000313" key="9">
    <source>
        <dbReference type="EMBL" id="KAJ2850158.1"/>
    </source>
</evidence>
<proteinExistence type="inferred from homology"/>
<dbReference type="Gene3D" id="1.25.40.730">
    <property type="match status" value="1"/>
</dbReference>
<comment type="function">
    <text evidence="6">Clathrin is the major protein of the polyhedral coat of coated pits and vesicles.</text>
</comment>
<accession>A0A9W8M073</accession>
<gene>
    <name evidence="9" type="primary">CHC1</name>
    <name evidence="9" type="ORF">IWW36_002115</name>
</gene>
<keyword evidence="3 6" id="KW-0472">Membrane</keyword>
<dbReference type="OrthoDB" id="2113814at2759"/>
<dbReference type="InterPro" id="IPR016341">
    <property type="entry name" value="Clathrin_heavy_chain"/>
</dbReference>
<feature type="repeat" description="CHCR" evidence="7">
    <location>
        <begin position="982"/>
        <end position="1127"/>
    </location>
</feature>
<dbReference type="GO" id="GO:0006898">
    <property type="term" value="P:receptor-mediated endocytosis"/>
    <property type="evidence" value="ECO:0007669"/>
    <property type="project" value="TreeGrafter"/>
</dbReference>
<dbReference type="Pfam" id="PF01394">
    <property type="entry name" value="Clathrin_propel"/>
    <property type="match status" value="1"/>
</dbReference>
<dbReference type="InterPro" id="IPR015348">
    <property type="entry name" value="Clathrin_H-chain_linker_core"/>
</dbReference>
<feature type="repeat" description="CHCR" evidence="7">
    <location>
        <begin position="683"/>
        <end position="825"/>
    </location>
</feature>
<dbReference type="GO" id="GO:0030132">
    <property type="term" value="C:clathrin coat of coated pit"/>
    <property type="evidence" value="ECO:0007669"/>
    <property type="project" value="InterPro"/>
</dbReference>
<keyword evidence="5 6" id="KW-0968">Cytoplasmic vesicle</keyword>
<dbReference type="GO" id="GO:0006895">
    <property type="term" value="P:Golgi to endosome transport"/>
    <property type="evidence" value="ECO:0007669"/>
    <property type="project" value="TreeGrafter"/>
</dbReference>
<dbReference type="GO" id="GO:0071439">
    <property type="term" value="C:clathrin complex"/>
    <property type="evidence" value="ECO:0007669"/>
    <property type="project" value="InterPro"/>
</dbReference>
<evidence type="ECO:0000256" key="6">
    <source>
        <dbReference type="PIRNR" id="PIRNR002290"/>
    </source>
</evidence>
<dbReference type="FunFam" id="1.25.40.10:FF:000002">
    <property type="entry name" value="Clathrin heavy chain"/>
    <property type="match status" value="1"/>
</dbReference>
<dbReference type="GO" id="GO:0030479">
    <property type="term" value="C:actin cortical patch"/>
    <property type="evidence" value="ECO:0007669"/>
    <property type="project" value="TreeGrafter"/>
</dbReference>
<dbReference type="PANTHER" id="PTHR10292">
    <property type="entry name" value="CLATHRIN HEAVY CHAIN RELATED"/>
    <property type="match status" value="1"/>
</dbReference>
<dbReference type="Gene3D" id="2.130.10.110">
    <property type="entry name" value="Clathrin heavy-chain terminal domain"/>
    <property type="match status" value="1"/>
</dbReference>
<dbReference type="GO" id="GO:0030130">
    <property type="term" value="C:clathrin coat of trans-Golgi network vesicle"/>
    <property type="evidence" value="ECO:0007669"/>
    <property type="project" value="InterPro"/>
</dbReference>
<feature type="repeat" description="CHCR" evidence="7">
    <location>
        <begin position="1426"/>
        <end position="1569"/>
    </location>
</feature>
<evidence type="ECO:0000256" key="2">
    <source>
        <dbReference type="ARBA" id="ARBA00022737"/>
    </source>
</evidence>
<sequence>MADQLPITFQEFVKLPELGVDVNNISFNTLTLQSNKFICIREKTAQREQVCVVDLEDTSKTFRRQITADSAIMNPENKIIALKAERQLQVFNLELKAKVKSCMMTEDVKFWRWITPFDIALVTETSVFHWSIEGTSSPVKQFDRHASLNGTQIISYTTNPKMNWMALIGISAPQGRIVGSMQLYNKDRGASQPIEAHAAEFSEIHLEGAPQPTQVFAFASRGANGSKMHVVEIDHVEGNPTFAKRSAEIMFPPEAVNDFPVAMQAGPKYEVVYMVTKFGFIHVYDLESGACIFTNRISGDTVFVTTRHENGIIAVNRKGQVLSVCINDETVIPYILQHSGNVELAFRMASRANLPGADQLYVQRFQQLMNQGQFNDAAKMAANSPRGMLRTENTINQLKHLQSAPGQLSPILQYFATILEKGELNRHESIELARPVLASNRKALLEKWLKEDKLECSEELGDIVHPHDATLALSVYLRANVPAKVVLCFAQSGQFDKIVLYCKKVGYTPDWVQLLMQISKVDGEKACDFALSLVKEDPPLITPDQVVGVFTSQNLVQQTTRFLLDALKENKESEAHLQTKLLEQNLLNAPQVADAILGNNMFTHFDRPYIAQLAEKAGLYQRALELYDNLSDIKRVAVHTEVLNADWLINYFGNLSVSDSLAVLRQMMEHNLAQNLQVVVQIATKYSELLGPQNIIELFEDMRCNEGLYYYLGSVVNVTEDSAVVFKYIQAAVGTGQLKEVERIVRDNNHYDAEKVKNYLKEAMLPDQLPLIIVCDRFDYVHDLVLYLYSNGMAKYIEVYVQQVNSSRLPQVVGALLDVDCDESIVKSLISSTPTQFSISDLVNEIEKRNRLKILHRWLEAKASEGMQDTGLYNALAKIYIDSNYEPERFLSSNKMYDPRVVGAYSEKRDPNLAYLAYSQGECDDELLRLTSDNGMFKQQARYLIKRRDLGLWTKALAGDEQHPLNQSHRRQLVDQIVSYALPEAEDPEEVSVCVKAFMAANMPQELIELLERIILEPTPFSNNNNLQNLLILTAVKVEPTRVADYISRLSNFDAPDIAEICVNNELYEEAFNIYKRFEVNVDAIGVLIDYVGSLDRAYEYAERCDQPDVWSRLAKAQLGGLRIKEAIDSYIRANDAANYAEVIDVATHAGKFDDLVRFLLMARKKVREPTIESELLFAYAKTERLADLEDMLHGPNIAQVQKVGDRCYDEGLFEAARLLFQSVSNWSRLASTLVRLGDYQAAVDCGRKANSTLVWKDVHAACIAEQEFRLAQMCGLHLIVHAEELEPLIRLYETNGHVDELCTLLENGLALERAHMGMFTELAILYCKYRPEQIMDHLKLYWSRINIPKVIRACEAAHLWPELVFLYVHYDEFDNAAQTIIAHSADAWEHASFKDIIVKVSNVELYYKALRFYLNEQPMLLNDLLNVMMARVDHTRVVSMFLKSDNIPLIKKYLVAAQSTNNKAVNEAYNDLLIEEEDYVGLRESIDAHDNFDGIGLAQRLEKHDLLEFRRIAAHLYNQAKRWRQSLTLSKKDKLYKDAMTTARVSGSVEIAEDLLRYFVESGNPACFSACLLSCYDLVRSDVVMELAWRHGLANEAMPYFINLVREYQGKVDTLATEVSELKIKVEKNNSAGGVQQMNTGPNQLLGPAGVNGRLLIGHSGSPAPAAAPMQPMPQQNGAQPMQAFTPGLGSTHGSTPSMGGL</sequence>
<protein>
    <recommendedName>
        <fullName evidence="6">Clathrin heavy chain</fullName>
    </recommendedName>
</protein>
<dbReference type="GO" id="GO:0032051">
    <property type="term" value="F:clathrin light chain binding"/>
    <property type="evidence" value="ECO:0007669"/>
    <property type="project" value="InterPro"/>
</dbReference>
<dbReference type="GO" id="GO:0006886">
    <property type="term" value="P:intracellular protein transport"/>
    <property type="evidence" value="ECO:0007669"/>
    <property type="project" value="UniProtKB-UniRule"/>
</dbReference>